<dbReference type="Gramene" id="TraesSYM3A03G01490020.1">
    <property type="protein sequence ID" value="TraesSYM3A03G01490020.1"/>
    <property type="gene ID" value="TraesSYM3A03G01490020"/>
</dbReference>
<name>A0A3B6EL91_WHEAT</name>
<dbReference type="EnsemblPlants" id="TraesCS3A02G373700.1">
    <property type="protein sequence ID" value="TraesCS3A02G373700.1"/>
    <property type="gene ID" value="TraesCS3A02G373700"/>
</dbReference>
<dbReference type="Gramene" id="TraesRN3A0100902200.1">
    <property type="protein sequence ID" value="TraesRN3A0100902200.1"/>
    <property type="gene ID" value="TraesRN3A0100902200"/>
</dbReference>
<dbReference type="Gramene" id="TraesLDM3A03G01467810.1">
    <property type="protein sequence ID" value="TraesLDM3A03G01467810.1"/>
    <property type="gene ID" value="TraesLDM3A03G01467810"/>
</dbReference>
<keyword evidence="2" id="KW-1185">Reference proteome</keyword>
<dbReference type="Gramene" id="TraesCS3A02G373700.1">
    <property type="protein sequence ID" value="TraesCS3A02G373700.1"/>
    <property type="gene ID" value="TraesCS3A02G373700"/>
</dbReference>
<dbReference type="Gramene" id="TraesJUL3A03G01479710.1">
    <property type="protein sequence ID" value="TraesJUL3A03G01479710.1"/>
    <property type="gene ID" value="TraesJUL3A03G01479710"/>
</dbReference>
<reference evidence="1" key="2">
    <citation type="submission" date="2018-10" db="UniProtKB">
        <authorList>
            <consortium name="EnsemblPlants"/>
        </authorList>
    </citation>
    <scope>IDENTIFICATION</scope>
</reference>
<dbReference type="Gramene" id="TraesJAG3A03G01476040.1">
    <property type="protein sequence ID" value="TraesJAG3A03G01476040.1"/>
    <property type="gene ID" value="TraesJAG3A03G01476040"/>
</dbReference>
<accession>A0A3B6EL91</accession>
<organism evidence="1">
    <name type="scientific">Triticum aestivum</name>
    <name type="common">Wheat</name>
    <dbReference type="NCBI Taxonomy" id="4565"/>
    <lineage>
        <taxon>Eukaryota</taxon>
        <taxon>Viridiplantae</taxon>
        <taxon>Streptophyta</taxon>
        <taxon>Embryophyta</taxon>
        <taxon>Tracheophyta</taxon>
        <taxon>Spermatophyta</taxon>
        <taxon>Magnoliopsida</taxon>
        <taxon>Liliopsida</taxon>
        <taxon>Poales</taxon>
        <taxon>Poaceae</taxon>
        <taxon>BOP clade</taxon>
        <taxon>Pooideae</taxon>
        <taxon>Triticodae</taxon>
        <taxon>Triticeae</taxon>
        <taxon>Triticinae</taxon>
        <taxon>Triticum</taxon>
    </lineage>
</organism>
<dbReference type="Gramene" id="TraesCS3A03G0883200.1">
    <property type="protein sequence ID" value="TraesCS3A03G0883200.1.CDS"/>
    <property type="gene ID" value="TraesCS3A03G0883200"/>
</dbReference>
<dbReference type="Gramene" id="TraesLAC3A03G01411190.1">
    <property type="protein sequence ID" value="TraesLAC3A03G01411190.1"/>
    <property type="gene ID" value="TraesLAC3A03G01411190"/>
</dbReference>
<sequence>MPPARAPAASPAIVTAMSNSIAGNTLLAIFVLLEAGNLEWSYYAGEGSWSAQRRRKLTGHAPLDEDSSRRMSGAGIRGLIIVAIRAVGGTSSMIFAHDGAG</sequence>
<evidence type="ECO:0000313" key="2">
    <source>
        <dbReference type="Proteomes" id="UP000019116"/>
    </source>
</evidence>
<dbReference type="Gramene" id="TraesSTA3A03G01458730.1">
    <property type="protein sequence ID" value="TraesSTA3A03G01458730.1"/>
    <property type="gene ID" value="TraesSTA3A03G01458730"/>
</dbReference>
<dbReference type="AlphaFoldDB" id="A0A3B6EL91"/>
<reference evidence="1" key="1">
    <citation type="submission" date="2018-08" db="EMBL/GenBank/DDBJ databases">
        <authorList>
            <person name="Rossello M."/>
        </authorList>
    </citation>
    <scope>NUCLEOTIDE SEQUENCE [LARGE SCALE GENOMIC DNA]</scope>
    <source>
        <strain evidence="1">cv. Chinese Spring</strain>
    </source>
</reference>
<dbReference type="Gramene" id="TraesPARA_EIv1.0_0855340.1">
    <property type="protein sequence ID" value="TraesPARA_EIv1.0_0855340.1.CDS"/>
    <property type="gene ID" value="TraesPARA_EIv1.0_0855340"/>
</dbReference>
<dbReference type="Proteomes" id="UP000019116">
    <property type="component" value="Chromosome 3A"/>
</dbReference>
<dbReference type="Gramene" id="TraesNOR3A03G01488150.1">
    <property type="protein sequence ID" value="TraesNOR3A03G01488150.1"/>
    <property type="gene ID" value="TraesNOR3A03G01488150"/>
</dbReference>
<evidence type="ECO:0000313" key="1">
    <source>
        <dbReference type="EnsemblPlants" id="TraesCS3A02G373700.1"/>
    </source>
</evidence>
<protein>
    <submittedName>
        <fullName evidence="1">Uncharacterized protein</fullName>
    </submittedName>
</protein>
<dbReference type="Gramene" id="TraesARI3A03G01488780.1">
    <property type="protein sequence ID" value="TraesARI3A03G01488780.1"/>
    <property type="gene ID" value="TraesARI3A03G01488780"/>
</dbReference>
<proteinExistence type="predicted"/>
<dbReference type="Gramene" id="TraesMAC3A03G01465380.1">
    <property type="protein sequence ID" value="TraesMAC3A03G01465380.1"/>
    <property type="gene ID" value="TraesMAC3A03G01465380"/>
</dbReference>